<dbReference type="EMBL" id="CAJNNW010026395">
    <property type="protein sequence ID" value="CAE8684993.1"/>
    <property type="molecule type" value="Genomic_DNA"/>
</dbReference>
<dbReference type="Pfam" id="PF00612">
    <property type="entry name" value="IQ"/>
    <property type="match status" value="2"/>
</dbReference>
<feature type="region of interest" description="Disordered" evidence="2">
    <location>
        <begin position="582"/>
        <end position="601"/>
    </location>
</feature>
<evidence type="ECO:0000256" key="1">
    <source>
        <dbReference type="SAM" id="Coils"/>
    </source>
</evidence>
<dbReference type="AlphaFoldDB" id="A0A813JW76"/>
<feature type="compositionally biased region" description="Pro residues" evidence="2">
    <location>
        <begin position="94"/>
        <end position="104"/>
    </location>
</feature>
<feature type="region of interest" description="Disordered" evidence="2">
    <location>
        <begin position="73"/>
        <end position="161"/>
    </location>
</feature>
<dbReference type="Proteomes" id="UP000626109">
    <property type="component" value="Unassembled WGS sequence"/>
</dbReference>
<sequence>MGSPCAAQGQGCDFRSVSPWDFSLDGEGLPGLPGSEGWQRWRVLGPPAVLAPEGSVACRQTLATVPLPLLSFTGSADASGRGIQRLSRSSLSPFPLPPPPPPPLRNNNNNNSNNQLYEQNTPSSSSEGRLLRLPTPRAGGQSAAEEGRAGAQSRSIGPPRRAGEVLWETAGAADPVVGHRPPDEATWRQSQTRPHFCSGGSSSLGAYRWAEPRPHPKHRLLPECDQAMAAGVVRIQGILGTGTARRRKAEALRAVNKAQRLITNMKAQEEREQQEVLAREAAAIKIQAIARGRLERKKVLQKLEDESQAALKIQAIIRGNKARRKLEAELVDLPQTDIENLWEHLNPSGKATHLPVIEALELFWKSRYHGLSPEIAQLVPQFLNLKEEGEEETERAVAVNLEQAVKLCAILLGKAGQEGMNDSERLESVRLTILLAEADNIEDLPAVCEYFEIGLDDILGLKKFKRMIKDFSLLMHLDQDWIITTMAWADSGFFELTPMMSEMLAEHALRHLPKRYARQRWKLVAEEFADLIAPVAAKASHQQPDQVSLERFVVATENIRQGLVASFSQHLQALPRILIERNNNKNKNKSNNNSSNNNNMVKLRPAEGEDILRQVPKSLWLTGVQTRGQLGLMIELAYLDLLKDNFVSPLELCLAVLRHWA</sequence>
<evidence type="ECO:0000313" key="3">
    <source>
        <dbReference type="EMBL" id="CAE8684993.1"/>
    </source>
</evidence>
<name>A0A813JW76_POLGL</name>
<dbReference type="SMART" id="SM00015">
    <property type="entry name" value="IQ"/>
    <property type="match status" value="2"/>
</dbReference>
<dbReference type="InterPro" id="IPR000048">
    <property type="entry name" value="IQ_motif_EF-hand-BS"/>
</dbReference>
<dbReference type="PROSITE" id="PS50096">
    <property type="entry name" value="IQ"/>
    <property type="match status" value="2"/>
</dbReference>
<evidence type="ECO:0000313" key="4">
    <source>
        <dbReference type="Proteomes" id="UP000626109"/>
    </source>
</evidence>
<evidence type="ECO:0000256" key="2">
    <source>
        <dbReference type="SAM" id="MobiDB-lite"/>
    </source>
</evidence>
<dbReference type="Gene3D" id="1.20.5.190">
    <property type="match status" value="1"/>
</dbReference>
<proteinExistence type="predicted"/>
<feature type="compositionally biased region" description="Low complexity" evidence="2">
    <location>
        <begin position="105"/>
        <end position="114"/>
    </location>
</feature>
<accession>A0A813JW76</accession>
<gene>
    <name evidence="3" type="ORF">PGLA2088_LOCUS24235</name>
</gene>
<organism evidence="3 4">
    <name type="scientific">Polarella glacialis</name>
    <name type="common">Dinoflagellate</name>
    <dbReference type="NCBI Taxonomy" id="89957"/>
    <lineage>
        <taxon>Eukaryota</taxon>
        <taxon>Sar</taxon>
        <taxon>Alveolata</taxon>
        <taxon>Dinophyceae</taxon>
        <taxon>Suessiales</taxon>
        <taxon>Suessiaceae</taxon>
        <taxon>Polarella</taxon>
    </lineage>
</organism>
<protein>
    <submittedName>
        <fullName evidence="3">Uncharacterized protein</fullName>
    </submittedName>
</protein>
<feature type="compositionally biased region" description="Low complexity" evidence="2">
    <location>
        <begin position="589"/>
        <end position="599"/>
    </location>
</feature>
<feature type="coiled-coil region" evidence="1">
    <location>
        <begin position="248"/>
        <end position="275"/>
    </location>
</feature>
<reference evidence="3" key="1">
    <citation type="submission" date="2021-02" db="EMBL/GenBank/DDBJ databases">
        <authorList>
            <person name="Dougan E. K."/>
            <person name="Rhodes N."/>
            <person name="Thang M."/>
            <person name="Chan C."/>
        </authorList>
    </citation>
    <scope>NUCLEOTIDE SEQUENCE</scope>
</reference>
<keyword evidence="1" id="KW-0175">Coiled coil</keyword>
<comment type="caution">
    <text evidence="3">The sequence shown here is derived from an EMBL/GenBank/DDBJ whole genome shotgun (WGS) entry which is preliminary data.</text>
</comment>
<feature type="compositionally biased region" description="Polar residues" evidence="2">
    <location>
        <begin position="115"/>
        <end position="127"/>
    </location>
</feature>